<keyword evidence="12" id="KW-1185">Reference proteome</keyword>
<keyword evidence="1" id="KW-0732">Signal</keyword>
<proteinExistence type="predicted"/>
<dbReference type="EMBL" id="QXFX01000102">
    <property type="protein sequence ID" value="KAE9132034.1"/>
    <property type="molecule type" value="Genomic_DNA"/>
</dbReference>
<gene>
    <name evidence="10" type="ORF">PF001_g1144</name>
    <name evidence="9" type="ORF">PF002_g1332</name>
    <name evidence="8" type="ORF">PF004_g2965</name>
    <name evidence="7" type="ORF">PF005_g1450</name>
    <name evidence="6" type="ORF">PF006_g1128</name>
    <name evidence="5" type="ORF">PF007_g1429</name>
    <name evidence="2" type="ORF">PF009_g1558</name>
    <name evidence="4" type="ORF">PF010_g3331</name>
    <name evidence="3" type="ORF">PF011_g942</name>
</gene>
<accession>A0A6A3ZHF5</accession>
<evidence type="ECO:0000313" key="11">
    <source>
        <dbReference type="Proteomes" id="UP000429523"/>
    </source>
</evidence>
<sequence length="63" mass="6710">MVVLERSRGRFPWCATALSVFAWACCAGATVPDQDGKGMRGFAVDSDVFPGGKEGGLYYYLGA</sequence>
<evidence type="ECO:0000313" key="5">
    <source>
        <dbReference type="EMBL" id="KAE9138373.1"/>
    </source>
</evidence>
<comment type="caution">
    <text evidence="7">The sequence shown here is derived from an EMBL/GenBank/DDBJ whole genome shotgun (WGS) entry which is preliminary data.</text>
</comment>
<evidence type="ECO:0000313" key="14">
    <source>
        <dbReference type="Proteomes" id="UP000440367"/>
    </source>
</evidence>
<dbReference type="Proteomes" id="UP000440367">
    <property type="component" value="Unassembled WGS sequence"/>
</dbReference>
<dbReference type="Proteomes" id="UP000440732">
    <property type="component" value="Unassembled WGS sequence"/>
</dbReference>
<name>A0A6A3ZHF5_9STRA</name>
<evidence type="ECO:0000256" key="1">
    <source>
        <dbReference type="SAM" id="SignalP"/>
    </source>
</evidence>
<evidence type="ECO:0000313" key="6">
    <source>
        <dbReference type="EMBL" id="KAE9154842.1"/>
    </source>
</evidence>
<dbReference type="Proteomes" id="UP000460718">
    <property type="component" value="Unassembled WGS sequence"/>
</dbReference>
<protein>
    <submittedName>
        <fullName evidence="7">Uncharacterized protein</fullName>
    </submittedName>
</protein>
<evidence type="ECO:0000313" key="15">
    <source>
        <dbReference type="Proteomes" id="UP000440732"/>
    </source>
</evidence>
<feature type="signal peptide" evidence="1">
    <location>
        <begin position="1"/>
        <end position="29"/>
    </location>
</feature>
<dbReference type="Proteomes" id="UP000476176">
    <property type="component" value="Unassembled WGS sequence"/>
</dbReference>
<evidence type="ECO:0000313" key="10">
    <source>
        <dbReference type="EMBL" id="KAE9328990.1"/>
    </source>
</evidence>
<dbReference type="Proteomes" id="UP000488956">
    <property type="component" value="Unassembled WGS sequence"/>
</dbReference>
<reference evidence="11 12" key="1">
    <citation type="submission" date="2018-08" db="EMBL/GenBank/DDBJ databases">
        <title>Genomic investigation of the strawberry pathogen Phytophthora fragariae indicates pathogenicity is determined by transcriptional variation in three key races.</title>
        <authorList>
            <person name="Adams T.M."/>
            <person name="Armitage A.D."/>
            <person name="Sobczyk M.K."/>
            <person name="Bates H.J."/>
            <person name="Dunwell J.M."/>
            <person name="Nellist C.F."/>
            <person name="Harrison R.J."/>
        </authorList>
    </citation>
    <scope>NUCLEOTIDE SEQUENCE [LARGE SCALE GENOMIC DNA]</scope>
    <source>
        <strain evidence="10 13">A4</strain>
        <strain evidence="9 14">BC-1</strain>
        <strain evidence="8 18">BC-23</strain>
        <strain evidence="7 12">NOV-27</strain>
        <strain evidence="6 15">NOV-5</strain>
        <strain evidence="5 16">NOV-71</strain>
        <strain evidence="2 11">NOV-9</strain>
        <strain evidence="4 19">ONT-3</strain>
        <strain evidence="3 17">SCRP245</strain>
    </source>
</reference>
<evidence type="ECO:0000313" key="7">
    <source>
        <dbReference type="EMBL" id="KAE9235486.1"/>
    </source>
</evidence>
<evidence type="ECO:0000313" key="3">
    <source>
        <dbReference type="EMBL" id="KAE9029715.1"/>
    </source>
</evidence>
<dbReference type="EMBL" id="QXGD01000031">
    <property type="protein sequence ID" value="KAE9257129.1"/>
    <property type="molecule type" value="Genomic_DNA"/>
</dbReference>
<evidence type="ECO:0000313" key="4">
    <source>
        <dbReference type="EMBL" id="KAE9132034.1"/>
    </source>
</evidence>
<evidence type="ECO:0000313" key="16">
    <source>
        <dbReference type="Proteomes" id="UP000441208"/>
    </source>
</evidence>
<dbReference type="EMBL" id="QXGE01000026">
    <property type="protein sequence ID" value="KAE9328990.1"/>
    <property type="molecule type" value="Genomic_DNA"/>
</dbReference>
<evidence type="ECO:0000313" key="17">
    <source>
        <dbReference type="Proteomes" id="UP000460718"/>
    </source>
</evidence>
<dbReference type="AlphaFoldDB" id="A0A6A3ZHF5"/>
<dbReference type="Proteomes" id="UP000433483">
    <property type="component" value="Unassembled WGS sequence"/>
</dbReference>
<dbReference type="Proteomes" id="UP000429523">
    <property type="component" value="Unassembled WGS sequence"/>
</dbReference>
<evidence type="ECO:0000313" key="2">
    <source>
        <dbReference type="EMBL" id="KAE8948876.1"/>
    </source>
</evidence>
<evidence type="ECO:0000313" key="12">
    <source>
        <dbReference type="Proteomes" id="UP000433483"/>
    </source>
</evidence>
<evidence type="ECO:0000313" key="9">
    <source>
        <dbReference type="EMBL" id="KAE9257129.1"/>
    </source>
</evidence>
<dbReference type="EMBL" id="QXGF01000036">
    <property type="protein sequence ID" value="KAE8948876.1"/>
    <property type="molecule type" value="Genomic_DNA"/>
</dbReference>
<dbReference type="EMBL" id="QXGC01000089">
    <property type="protein sequence ID" value="KAE9250409.1"/>
    <property type="molecule type" value="Genomic_DNA"/>
</dbReference>
<evidence type="ECO:0000313" key="19">
    <source>
        <dbReference type="Proteomes" id="UP000488956"/>
    </source>
</evidence>
<dbReference type="Proteomes" id="UP000441208">
    <property type="component" value="Unassembled WGS sequence"/>
</dbReference>
<dbReference type="EMBL" id="QXFZ01000034">
    <property type="protein sequence ID" value="KAE9138373.1"/>
    <property type="molecule type" value="Genomic_DNA"/>
</dbReference>
<dbReference type="EMBL" id="QXGA01000027">
    <property type="protein sequence ID" value="KAE9154842.1"/>
    <property type="molecule type" value="Genomic_DNA"/>
</dbReference>
<dbReference type="EMBL" id="QXGB01000035">
    <property type="protein sequence ID" value="KAE9235486.1"/>
    <property type="molecule type" value="Genomic_DNA"/>
</dbReference>
<evidence type="ECO:0000313" key="8">
    <source>
        <dbReference type="EMBL" id="KAE9250409.1"/>
    </source>
</evidence>
<dbReference type="EMBL" id="QXFW01000023">
    <property type="protein sequence ID" value="KAE9029715.1"/>
    <property type="molecule type" value="Genomic_DNA"/>
</dbReference>
<feature type="chain" id="PRO_5036166864" evidence="1">
    <location>
        <begin position="30"/>
        <end position="63"/>
    </location>
</feature>
<organism evidence="7 12">
    <name type="scientific">Phytophthora fragariae</name>
    <dbReference type="NCBI Taxonomy" id="53985"/>
    <lineage>
        <taxon>Eukaryota</taxon>
        <taxon>Sar</taxon>
        <taxon>Stramenopiles</taxon>
        <taxon>Oomycota</taxon>
        <taxon>Peronosporomycetes</taxon>
        <taxon>Peronosporales</taxon>
        <taxon>Peronosporaceae</taxon>
        <taxon>Phytophthora</taxon>
    </lineage>
</organism>
<dbReference type="Proteomes" id="UP000437068">
    <property type="component" value="Unassembled WGS sequence"/>
</dbReference>
<evidence type="ECO:0000313" key="18">
    <source>
        <dbReference type="Proteomes" id="UP000476176"/>
    </source>
</evidence>
<evidence type="ECO:0000313" key="13">
    <source>
        <dbReference type="Proteomes" id="UP000437068"/>
    </source>
</evidence>